<dbReference type="Proteomes" id="UP001159363">
    <property type="component" value="Chromosome 6"/>
</dbReference>
<evidence type="ECO:0000256" key="1">
    <source>
        <dbReference type="SAM" id="MobiDB-lite"/>
    </source>
</evidence>
<name>A0ABQ9H5Z8_9NEOP</name>
<evidence type="ECO:0000313" key="2">
    <source>
        <dbReference type="EMBL" id="KAJ8879723.1"/>
    </source>
</evidence>
<gene>
    <name evidence="2" type="ORF">PR048_020331</name>
</gene>
<proteinExistence type="predicted"/>
<evidence type="ECO:0000313" key="3">
    <source>
        <dbReference type="Proteomes" id="UP001159363"/>
    </source>
</evidence>
<dbReference type="EMBL" id="JARBHB010000007">
    <property type="protein sequence ID" value="KAJ8879723.1"/>
    <property type="molecule type" value="Genomic_DNA"/>
</dbReference>
<keyword evidence="3" id="KW-1185">Reference proteome</keyword>
<organism evidence="2 3">
    <name type="scientific">Dryococelus australis</name>
    <dbReference type="NCBI Taxonomy" id="614101"/>
    <lineage>
        <taxon>Eukaryota</taxon>
        <taxon>Metazoa</taxon>
        <taxon>Ecdysozoa</taxon>
        <taxon>Arthropoda</taxon>
        <taxon>Hexapoda</taxon>
        <taxon>Insecta</taxon>
        <taxon>Pterygota</taxon>
        <taxon>Neoptera</taxon>
        <taxon>Polyneoptera</taxon>
        <taxon>Phasmatodea</taxon>
        <taxon>Verophasmatodea</taxon>
        <taxon>Anareolatae</taxon>
        <taxon>Phasmatidae</taxon>
        <taxon>Eurycanthinae</taxon>
        <taxon>Dryococelus</taxon>
    </lineage>
</organism>
<feature type="region of interest" description="Disordered" evidence="1">
    <location>
        <begin position="48"/>
        <end position="78"/>
    </location>
</feature>
<accession>A0ABQ9H5Z8</accession>
<protein>
    <submittedName>
        <fullName evidence="2">Uncharacterized protein</fullName>
    </submittedName>
</protein>
<comment type="caution">
    <text evidence="2">The sequence shown here is derived from an EMBL/GenBank/DDBJ whole genome shotgun (WGS) entry which is preliminary data.</text>
</comment>
<sequence>MLFGEFLSETWRKAATPENAIAGFRSTGIHPFNVDAILDFAFVVKPRPSENENCEPAPDSLLETNLEKRDSTKKSSGILKQDTKQYSLSSVGSMEIQIDTFPAITEEPSTSFQCAEINLFSTTVDRQLMTSNVTSPSTSAAYAISLPKS</sequence>
<reference evidence="2 3" key="1">
    <citation type="submission" date="2023-02" db="EMBL/GenBank/DDBJ databases">
        <title>LHISI_Scaffold_Assembly.</title>
        <authorList>
            <person name="Stuart O.P."/>
            <person name="Cleave R."/>
            <person name="Magrath M.J.L."/>
            <person name="Mikheyev A.S."/>
        </authorList>
    </citation>
    <scope>NUCLEOTIDE SEQUENCE [LARGE SCALE GENOMIC DNA]</scope>
    <source>
        <strain evidence="2">Daus_M_001</strain>
        <tissue evidence="2">Leg muscle</tissue>
    </source>
</reference>